<gene>
    <name evidence="3 4" type="primary">fdhD</name>
    <name evidence="4" type="ORF">H5J25_04715</name>
</gene>
<comment type="function">
    <text evidence="3">Required for formate dehydrogenase (FDH) activity. Acts as a sulfur carrier protein that transfers sulfur from IscS to the molybdenum cofactor prior to its insertion into FDH.</text>
</comment>
<dbReference type="GO" id="GO:0097163">
    <property type="term" value="F:sulfur carrier activity"/>
    <property type="evidence" value="ECO:0007669"/>
    <property type="project" value="UniProtKB-UniRule"/>
</dbReference>
<feature type="active site" description="Cysteine persulfide intermediate" evidence="3">
    <location>
        <position position="115"/>
    </location>
</feature>
<protein>
    <recommendedName>
        <fullName evidence="3">Sulfur carrier protein FdhD</fullName>
    </recommendedName>
</protein>
<dbReference type="EMBL" id="CP061035">
    <property type="protein sequence ID" value="QQV78047.1"/>
    <property type="molecule type" value="Genomic_DNA"/>
</dbReference>
<evidence type="ECO:0000313" key="4">
    <source>
        <dbReference type="EMBL" id="QQV78047.1"/>
    </source>
</evidence>
<accession>A0A974NW99</accession>
<dbReference type="KEGG" id="sari:H5J25_04715"/>
<organism evidence="4 5">
    <name type="scientific">Sphingomonas aliaeris</name>
    <dbReference type="NCBI Taxonomy" id="2759526"/>
    <lineage>
        <taxon>Bacteria</taxon>
        <taxon>Pseudomonadati</taxon>
        <taxon>Pseudomonadota</taxon>
        <taxon>Alphaproteobacteria</taxon>
        <taxon>Sphingomonadales</taxon>
        <taxon>Sphingomonadaceae</taxon>
        <taxon>Sphingomonas</taxon>
    </lineage>
</organism>
<comment type="similarity">
    <text evidence="3">Belongs to the FdhD family.</text>
</comment>
<keyword evidence="2 3" id="KW-0501">Molybdenum cofactor biosynthesis</keyword>
<dbReference type="InterPro" id="IPR003786">
    <property type="entry name" value="FdhD"/>
</dbReference>
<comment type="caution">
    <text evidence="3">Lacks conserved residue(s) required for the propagation of feature annotation.</text>
</comment>
<dbReference type="SUPFAM" id="SSF53927">
    <property type="entry name" value="Cytidine deaminase-like"/>
    <property type="match status" value="1"/>
</dbReference>
<dbReference type="GO" id="GO:0006777">
    <property type="term" value="P:Mo-molybdopterin cofactor biosynthetic process"/>
    <property type="evidence" value="ECO:0007669"/>
    <property type="project" value="UniProtKB-UniRule"/>
</dbReference>
<proteinExistence type="inferred from homology"/>
<dbReference type="GO" id="GO:0016783">
    <property type="term" value="F:sulfurtransferase activity"/>
    <property type="evidence" value="ECO:0007669"/>
    <property type="project" value="InterPro"/>
</dbReference>
<dbReference type="Gene3D" id="3.10.20.10">
    <property type="match status" value="1"/>
</dbReference>
<dbReference type="HAMAP" id="MF_00187">
    <property type="entry name" value="FdhD"/>
    <property type="match status" value="1"/>
</dbReference>
<evidence type="ECO:0000256" key="2">
    <source>
        <dbReference type="ARBA" id="ARBA00023150"/>
    </source>
</evidence>
<keyword evidence="5" id="KW-1185">Reference proteome</keyword>
<evidence type="ECO:0000256" key="3">
    <source>
        <dbReference type="HAMAP-Rule" id="MF_00187"/>
    </source>
</evidence>
<dbReference type="Gene3D" id="3.40.140.10">
    <property type="entry name" value="Cytidine Deaminase, domain 2"/>
    <property type="match status" value="1"/>
</dbReference>
<dbReference type="AlphaFoldDB" id="A0A974NW99"/>
<reference evidence="5" key="1">
    <citation type="submission" date="2020-09" db="EMBL/GenBank/DDBJ databases">
        <title>Sphingomonas sp., a new species isolated from pork steak.</title>
        <authorList>
            <person name="Heidler von Heilborn D."/>
        </authorList>
    </citation>
    <scope>NUCLEOTIDE SEQUENCE [LARGE SCALE GENOMIC DNA]</scope>
</reference>
<dbReference type="GO" id="GO:0005737">
    <property type="term" value="C:cytoplasm"/>
    <property type="evidence" value="ECO:0007669"/>
    <property type="project" value="UniProtKB-SubCell"/>
</dbReference>
<dbReference type="Pfam" id="PF02634">
    <property type="entry name" value="FdhD-NarQ"/>
    <property type="match status" value="1"/>
</dbReference>
<dbReference type="InterPro" id="IPR016193">
    <property type="entry name" value="Cytidine_deaminase-like"/>
</dbReference>
<evidence type="ECO:0000313" key="5">
    <source>
        <dbReference type="Proteomes" id="UP000595894"/>
    </source>
</evidence>
<dbReference type="PIRSF" id="PIRSF015626">
    <property type="entry name" value="FdhD"/>
    <property type="match status" value="1"/>
</dbReference>
<dbReference type="RefSeq" id="WP_202094975.1">
    <property type="nucleotide sequence ID" value="NZ_CP061035.1"/>
</dbReference>
<dbReference type="PANTHER" id="PTHR30592:SF1">
    <property type="entry name" value="SULFUR CARRIER PROTEIN FDHD"/>
    <property type="match status" value="1"/>
</dbReference>
<dbReference type="Proteomes" id="UP000595894">
    <property type="component" value="Chromosome"/>
</dbReference>
<evidence type="ECO:0000256" key="1">
    <source>
        <dbReference type="ARBA" id="ARBA00022490"/>
    </source>
</evidence>
<keyword evidence="1 3" id="KW-0963">Cytoplasm</keyword>
<comment type="subcellular location">
    <subcellularLocation>
        <location evidence="3">Cytoplasm</location>
    </subcellularLocation>
</comment>
<name>A0A974NW99_9SPHN</name>
<dbReference type="PANTHER" id="PTHR30592">
    <property type="entry name" value="FORMATE DEHYDROGENASE"/>
    <property type="match status" value="1"/>
</dbReference>
<dbReference type="NCBIfam" id="TIGR00129">
    <property type="entry name" value="fdhD_narQ"/>
    <property type="match status" value="1"/>
</dbReference>
<sequence length="269" mass="28747">MPDASPDDATRTFSFDSILPDSTRSARNRPVAIERPIAIEFNGIGYAVMMATPTDLDDFAVGFALSERLITDADSVIDIDRHATDRGDVLRVTLSPDCAERVFDRARHRVSGSSCGLCGIENLDQALRALPMVEAGPAPQTASLFRALADLRDHQPLNRLTGAVHAAARCRADGSIAQVREDVGRHNAFDKLIGAMRRERANWDGGFALLSSRCSYELVEKASLAGCPTLVTVSAPTDLAIDRAQACGLRLIVLARSDAMLDAGTAAGA</sequence>